<accession>A0A4R6IRE6</accession>
<name>A0A4R6IRE6_9SPHI</name>
<proteinExistence type="predicted"/>
<keyword evidence="2" id="KW-1185">Reference proteome</keyword>
<reference evidence="1 2" key="1">
    <citation type="submission" date="2019-03" db="EMBL/GenBank/DDBJ databases">
        <title>Genomic Encyclopedia of Archaeal and Bacterial Type Strains, Phase II (KMG-II): from individual species to whole genera.</title>
        <authorList>
            <person name="Goeker M."/>
        </authorList>
    </citation>
    <scope>NUCLEOTIDE SEQUENCE [LARGE SCALE GENOMIC DNA]</scope>
    <source>
        <strain evidence="1 2">DSM 19034</strain>
    </source>
</reference>
<evidence type="ECO:0000313" key="2">
    <source>
        <dbReference type="Proteomes" id="UP000295499"/>
    </source>
</evidence>
<organism evidence="1 2">
    <name type="scientific">Pedobacter duraquae</name>
    <dbReference type="NCBI Taxonomy" id="425511"/>
    <lineage>
        <taxon>Bacteria</taxon>
        <taxon>Pseudomonadati</taxon>
        <taxon>Bacteroidota</taxon>
        <taxon>Sphingobacteriia</taxon>
        <taxon>Sphingobacteriales</taxon>
        <taxon>Sphingobacteriaceae</taxon>
        <taxon>Pedobacter</taxon>
    </lineage>
</organism>
<comment type="caution">
    <text evidence="1">The sequence shown here is derived from an EMBL/GenBank/DDBJ whole genome shotgun (WGS) entry which is preliminary data.</text>
</comment>
<gene>
    <name evidence="1" type="ORF">CLV32_1120</name>
</gene>
<dbReference type="RefSeq" id="WP_133553153.1">
    <property type="nucleotide sequence ID" value="NZ_SNWM01000001.1"/>
</dbReference>
<dbReference type="Proteomes" id="UP000295499">
    <property type="component" value="Unassembled WGS sequence"/>
</dbReference>
<dbReference type="EMBL" id="SNWM01000001">
    <property type="protein sequence ID" value="TDO24827.1"/>
    <property type="molecule type" value="Genomic_DNA"/>
</dbReference>
<evidence type="ECO:0000313" key="1">
    <source>
        <dbReference type="EMBL" id="TDO24827.1"/>
    </source>
</evidence>
<protein>
    <submittedName>
        <fullName evidence="1">Uncharacterized protein</fullName>
    </submittedName>
</protein>
<sequence length="72" mass="7846">MKSFTITTAAGTVYKVSPMKDQPNAYEISLAEDSTLFFLGSTGTWSTGDFAPPFADFNIAEIGKLIEFELKS</sequence>
<dbReference type="AlphaFoldDB" id="A0A4R6IRE6"/>